<gene>
    <name evidence="1" type="ORF">ROJ8625_00938</name>
</gene>
<protein>
    <submittedName>
        <fullName evidence="1">Uncharacterized protein</fullName>
    </submittedName>
</protein>
<dbReference type="Proteomes" id="UP000193570">
    <property type="component" value="Unassembled WGS sequence"/>
</dbReference>
<dbReference type="EMBL" id="FWFK01000001">
    <property type="protein sequence ID" value="SLN23366.1"/>
    <property type="molecule type" value="Genomic_DNA"/>
</dbReference>
<reference evidence="1 2" key="1">
    <citation type="submission" date="2017-03" db="EMBL/GenBank/DDBJ databases">
        <authorList>
            <person name="Afonso C.L."/>
            <person name="Miller P.J."/>
            <person name="Scott M.A."/>
            <person name="Spackman E."/>
            <person name="Goraichik I."/>
            <person name="Dimitrov K.M."/>
            <person name="Suarez D.L."/>
            <person name="Swayne D.E."/>
        </authorList>
    </citation>
    <scope>NUCLEOTIDE SEQUENCE [LARGE SCALE GENOMIC DNA]</scope>
    <source>
        <strain evidence="1 2">CECT 8625</strain>
    </source>
</reference>
<dbReference type="RefSeq" id="WP_085790640.1">
    <property type="nucleotide sequence ID" value="NZ_FWFK01000001.1"/>
</dbReference>
<sequence>MKTETAIPPKNARRIWRVADLPKDRRPVAYEIRNTDGSVRVCLLSKRKRQIMDLLIDAPVYCASPVRISDIVHVLKRETGVEIHTDYYAGDPNTGAGAYGTYTLVSRVHRVTSQQVAA</sequence>
<evidence type="ECO:0000313" key="2">
    <source>
        <dbReference type="Proteomes" id="UP000193570"/>
    </source>
</evidence>
<proteinExistence type="predicted"/>
<name>A0A1X6YJN4_9RHOB</name>
<keyword evidence="2" id="KW-1185">Reference proteome</keyword>
<dbReference type="AlphaFoldDB" id="A0A1X6YJN4"/>
<evidence type="ECO:0000313" key="1">
    <source>
        <dbReference type="EMBL" id="SLN23366.1"/>
    </source>
</evidence>
<organism evidence="1 2">
    <name type="scientific">Roseivivax jejudonensis</name>
    <dbReference type="NCBI Taxonomy" id="1529041"/>
    <lineage>
        <taxon>Bacteria</taxon>
        <taxon>Pseudomonadati</taxon>
        <taxon>Pseudomonadota</taxon>
        <taxon>Alphaproteobacteria</taxon>
        <taxon>Rhodobacterales</taxon>
        <taxon>Roseobacteraceae</taxon>
        <taxon>Roseivivax</taxon>
    </lineage>
</organism>
<dbReference type="OrthoDB" id="7854433at2"/>
<accession>A0A1X6YJN4</accession>